<organism evidence="1 2">
    <name type="scientific">Sphingomonas liriopis</name>
    <dbReference type="NCBI Taxonomy" id="2949094"/>
    <lineage>
        <taxon>Bacteria</taxon>
        <taxon>Pseudomonadati</taxon>
        <taxon>Pseudomonadota</taxon>
        <taxon>Alphaproteobacteria</taxon>
        <taxon>Sphingomonadales</taxon>
        <taxon>Sphingomonadaceae</taxon>
        <taxon>Sphingomonas</taxon>
    </lineage>
</organism>
<sequence length="59" mass="6874">MPRTRYRVIVFENPRGPWRDTFDEAKDDAIVAGLASYDESRREYYLAVPVAIETERLPA</sequence>
<name>A0A9X2HQK9_9SPHN</name>
<keyword evidence="2" id="KW-1185">Reference proteome</keyword>
<dbReference type="AlphaFoldDB" id="A0A9X2HQK9"/>
<protein>
    <submittedName>
        <fullName evidence="1">Uncharacterized protein</fullName>
    </submittedName>
</protein>
<dbReference type="RefSeq" id="WP_254289646.1">
    <property type="nucleotide sequence ID" value="NZ_JAMLDY010000014.1"/>
</dbReference>
<gene>
    <name evidence="1" type="ORF">M9979_12255</name>
</gene>
<dbReference type="EMBL" id="JAMLDY010000014">
    <property type="protein sequence ID" value="MCP3735646.1"/>
    <property type="molecule type" value="Genomic_DNA"/>
</dbReference>
<evidence type="ECO:0000313" key="1">
    <source>
        <dbReference type="EMBL" id="MCP3735646.1"/>
    </source>
</evidence>
<dbReference type="Proteomes" id="UP001139486">
    <property type="component" value="Unassembled WGS sequence"/>
</dbReference>
<comment type="caution">
    <text evidence="1">The sequence shown here is derived from an EMBL/GenBank/DDBJ whole genome shotgun (WGS) entry which is preliminary data.</text>
</comment>
<proteinExistence type="predicted"/>
<reference evidence="1" key="1">
    <citation type="submission" date="2022-05" db="EMBL/GenBank/DDBJ databases">
        <title>Sphingomonas sp. strain RP10 Genome sequencing and assembly.</title>
        <authorList>
            <person name="Kim I."/>
        </authorList>
    </citation>
    <scope>NUCLEOTIDE SEQUENCE</scope>
    <source>
        <strain evidence="1">RP10</strain>
    </source>
</reference>
<evidence type="ECO:0000313" key="2">
    <source>
        <dbReference type="Proteomes" id="UP001139486"/>
    </source>
</evidence>
<accession>A0A9X2HQK9</accession>